<dbReference type="GO" id="GO:0005524">
    <property type="term" value="F:ATP binding"/>
    <property type="evidence" value="ECO:0007669"/>
    <property type="project" value="UniProtKB-UniRule"/>
</dbReference>
<dbReference type="GO" id="GO:0052381">
    <property type="term" value="F:tRNA dimethylallyltransferase activity"/>
    <property type="evidence" value="ECO:0007669"/>
    <property type="project" value="UniProtKB-UniRule"/>
</dbReference>
<gene>
    <name evidence="10 14" type="primary">miaA</name>
    <name evidence="14" type="ORF">GCM10007096_41860</name>
</gene>
<evidence type="ECO:0000256" key="13">
    <source>
        <dbReference type="RuleBase" id="RU003785"/>
    </source>
</evidence>
<evidence type="ECO:0000256" key="11">
    <source>
        <dbReference type="RuleBase" id="RU003783"/>
    </source>
</evidence>
<dbReference type="AlphaFoldDB" id="A0A8J3A2V4"/>
<dbReference type="PANTHER" id="PTHR11088">
    <property type="entry name" value="TRNA DIMETHYLALLYLTRANSFERASE"/>
    <property type="match status" value="1"/>
</dbReference>
<comment type="caution">
    <text evidence="14">The sequence shown here is derived from an EMBL/GenBank/DDBJ whole genome shotgun (WGS) entry which is preliminary data.</text>
</comment>
<keyword evidence="5 10" id="KW-0819">tRNA processing</keyword>
<comment type="function">
    <text evidence="2 10 12">Catalyzes the transfer of a dimethylallyl group onto the adenine at position 37 in tRNAs that read codons beginning with uridine, leading to the formation of N6-(dimethylallyl)adenosine (i(6)A).</text>
</comment>
<dbReference type="InterPro" id="IPR018022">
    <property type="entry name" value="IPT"/>
</dbReference>
<feature type="site" description="Interaction with substrate tRNA" evidence="10">
    <location>
        <position position="101"/>
    </location>
</feature>
<dbReference type="InterPro" id="IPR027417">
    <property type="entry name" value="P-loop_NTPase"/>
</dbReference>
<evidence type="ECO:0000313" key="15">
    <source>
        <dbReference type="Proteomes" id="UP000656813"/>
    </source>
</evidence>
<comment type="subunit">
    <text evidence="10">Monomer.</text>
</comment>
<dbReference type="HAMAP" id="MF_00185">
    <property type="entry name" value="IPP_trans"/>
    <property type="match status" value="1"/>
</dbReference>
<dbReference type="PANTHER" id="PTHR11088:SF60">
    <property type="entry name" value="TRNA DIMETHYLALLYLTRANSFERASE"/>
    <property type="match status" value="1"/>
</dbReference>
<dbReference type="InterPro" id="IPR039657">
    <property type="entry name" value="Dimethylallyltransferase"/>
</dbReference>
<keyword evidence="7 10" id="KW-0067">ATP-binding</keyword>
<evidence type="ECO:0000256" key="5">
    <source>
        <dbReference type="ARBA" id="ARBA00022694"/>
    </source>
</evidence>
<proteinExistence type="inferred from homology"/>
<name>A0A8J3A2V4_9BACL</name>
<organism evidence="14 15">
    <name type="scientific">Pullulanibacillus pueri</name>
    <dbReference type="NCBI Taxonomy" id="1437324"/>
    <lineage>
        <taxon>Bacteria</taxon>
        <taxon>Bacillati</taxon>
        <taxon>Bacillota</taxon>
        <taxon>Bacilli</taxon>
        <taxon>Bacillales</taxon>
        <taxon>Sporolactobacillaceae</taxon>
        <taxon>Pullulanibacillus</taxon>
    </lineage>
</organism>
<evidence type="ECO:0000256" key="6">
    <source>
        <dbReference type="ARBA" id="ARBA00022741"/>
    </source>
</evidence>
<dbReference type="Proteomes" id="UP000656813">
    <property type="component" value="Unassembled WGS sequence"/>
</dbReference>
<feature type="site" description="Interaction with substrate tRNA" evidence="10">
    <location>
        <position position="125"/>
    </location>
</feature>
<evidence type="ECO:0000256" key="4">
    <source>
        <dbReference type="ARBA" id="ARBA00022679"/>
    </source>
</evidence>
<dbReference type="Gene3D" id="1.10.20.140">
    <property type="match status" value="1"/>
</dbReference>
<evidence type="ECO:0000256" key="3">
    <source>
        <dbReference type="ARBA" id="ARBA00005842"/>
    </source>
</evidence>
<dbReference type="RefSeq" id="WP_188499336.1">
    <property type="nucleotide sequence ID" value="NZ_BMFV01000057.1"/>
</dbReference>
<evidence type="ECO:0000256" key="2">
    <source>
        <dbReference type="ARBA" id="ARBA00003213"/>
    </source>
</evidence>
<evidence type="ECO:0000256" key="7">
    <source>
        <dbReference type="ARBA" id="ARBA00022840"/>
    </source>
</evidence>
<keyword evidence="8 10" id="KW-0460">Magnesium</keyword>
<evidence type="ECO:0000256" key="12">
    <source>
        <dbReference type="RuleBase" id="RU003784"/>
    </source>
</evidence>
<keyword evidence="15" id="KW-1185">Reference proteome</keyword>
<keyword evidence="6 10" id="KW-0547">Nucleotide-binding</keyword>
<evidence type="ECO:0000256" key="9">
    <source>
        <dbReference type="ARBA" id="ARBA00049563"/>
    </source>
</evidence>
<evidence type="ECO:0000256" key="10">
    <source>
        <dbReference type="HAMAP-Rule" id="MF_00185"/>
    </source>
</evidence>
<dbReference type="GO" id="GO:0006400">
    <property type="term" value="P:tRNA modification"/>
    <property type="evidence" value="ECO:0007669"/>
    <property type="project" value="TreeGrafter"/>
</dbReference>
<comment type="similarity">
    <text evidence="3 10 13">Belongs to the IPP transferase family.</text>
</comment>
<keyword evidence="4 10" id="KW-0808">Transferase</keyword>
<comment type="caution">
    <text evidence="10">Lacks conserved residue(s) required for the propagation of feature annotation.</text>
</comment>
<reference evidence="14" key="2">
    <citation type="submission" date="2020-09" db="EMBL/GenBank/DDBJ databases">
        <authorList>
            <person name="Sun Q."/>
            <person name="Zhou Y."/>
        </authorList>
    </citation>
    <scope>NUCLEOTIDE SEQUENCE</scope>
    <source>
        <strain evidence="14">CGMCC 1.12777</strain>
    </source>
</reference>
<dbReference type="EC" id="2.5.1.75" evidence="10"/>
<feature type="binding site" evidence="10">
    <location>
        <begin position="12"/>
        <end position="17"/>
    </location>
    <ligand>
        <name>substrate</name>
    </ligand>
</feature>
<comment type="catalytic activity">
    <reaction evidence="9 10 11">
        <text>adenosine(37) in tRNA + dimethylallyl diphosphate = N(6)-dimethylallyladenosine(37) in tRNA + diphosphate</text>
        <dbReference type="Rhea" id="RHEA:26482"/>
        <dbReference type="Rhea" id="RHEA-COMP:10162"/>
        <dbReference type="Rhea" id="RHEA-COMP:10375"/>
        <dbReference type="ChEBI" id="CHEBI:33019"/>
        <dbReference type="ChEBI" id="CHEBI:57623"/>
        <dbReference type="ChEBI" id="CHEBI:74411"/>
        <dbReference type="ChEBI" id="CHEBI:74415"/>
        <dbReference type="EC" id="2.5.1.75"/>
    </reaction>
</comment>
<protein>
    <recommendedName>
        <fullName evidence="10">tRNA dimethylallyltransferase</fullName>
        <ecNumber evidence="10">2.5.1.75</ecNumber>
    </recommendedName>
    <alternativeName>
        <fullName evidence="10">Dimethylallyl diphosphate:tRNA dimethylallyltransferase</fullName>
        <shortName evidence="10">DMAPP:tRNA dimethylallyltransferase</shortName>
        <shortName evidence="10">DMATase</shortName>
    </alternativeName>
    <alternativeName>
        <fullName evidence="10">Isopentenyl-diphosphate:tRNA isopentenyltransferase</fullName>
        <shortName evidence="10">IPP transferase</shortName>
        <shortName evidence="10">IPPT</shortName>
        <shortName evidence="10">IPTase</shortName>
    </alternativeName>
</protein>
<dbReference type="SUPFAM" id="SSF52540">
    <property type="entry name" value="P-loop containing nucleoside triphosphate hydrolases"/>
    <property type="match status" value="2"/>
</dbReference>
<comment type="cofactor">
    <cofactor evidence="1 10">
        <name>Mg(2+)</name>
        <dbReference type="ChEBI" id="CHEBI:18420"/>
    </cofactor>
</comment>
<dbReference type="EMBL" id="BMFV01000057">
    <property type="protein sequence ID" value="GGH88770.1"/>
    <property type="molecule type" value="Genomic_DNA"/>
</dbReference>
<feature type="binding site" evidence="10">
    <location>
        <begin position="10"/>
        <end position="17"/>
    </location>
    <ligand>
        <name>ATP</name>
        <dbReference type="ChEBI" id="CHEBI:30616"/>
    </ligand>
</feature>
<dbReference type="NCBIfam" id="TIGR00174">
    <property type="entry name" value="miaA"/>
    <property type="match status" value="1"/>
</dbReference>
<reference evidence="14" key="1">
    <citation type="journal article" date="2014" name="Int. J. Syst. Evol. Microbiol.">
        <title>Complete genome sequence of Corynebacterium casei LMG S-19264T (=DSM 44701T), isolated from a smear-ripened cheese.</title>
        <authorList>
            <consortium name="US DOE Joint Genome Institute (JGI-PGF)"/>
            <person name="Walter F."/>
            <person name="Albersmeier A."/>
            <person name="Kalinowski J."/>
            <person name="Ruckert C."/>
        </authorList>
    </citation>
    <scope>NUCLEOTIDE SEQUENCE</scope>
    <source>
        <strain evidence="14">CGMCC 1.12777</strain>
    </source>
</reference>
<sequence length="312" mass="35506">MKQNLVVIIGPTAVGKTKLSVEMAKALHGEIINGDAFQVYKDLNIGTAKATLEEREGIPHHLLDFLDPEESYTVSDFQHDARQVIAEVAERGRLPILVGGTGLYINAVLFKNYTFNTPPEDQVYRTELEKYALDHGNDALYALLVEKNPEVAETIHPNNVRRVIRTLEKLRDPKSKALEAHSITMKDSLYNPIVIGLTMAREELYQRINARVDKMVTEGLIEEARALFDRGLQGAGSVQAIGYKELFGAFNDEYTIEEAIRLIKRNSRRYAKRQLTWFNHQIEVEWVDMTHVERIFSKKALKIIEFVAGKIK</sequence>
<dbReference type="Gene3D" id="3.40.50.300">
    <property type="entry name" value="P-loop containing nucleotide triphosphate hydrolases"/>
    <property type="match status" value="1"/>
</dbReference>
<evidence type="ECO:0000313" key="14">
    <source>
        <dbReference type="EMBL" id="GGH88770.1"/>
    </source>
</evidence>
<dbReference type="Pfam" id="PF01715">
    <property type="entry name" value="IPPT"/>
    <property type="match status" value="1"/>
</dbReference>
<evidence type="ECO:0000256" key="8">
    <source>
        <dbReference type="ARBA" id="ARBA00022842"/>
    </source>
</evidence>
<accession>A0A8J3A2V4</accession>
<evidence type="ECO:0000256" key="1">
    <source>
        <dbReference type="ARBA" id="ARBA00001946"/>
    </source>
</evidence>